<evidence type="ECO:0000313" key="1">
    <source>
        <dbReference type="WBParaSite" id="maker-PairedContig_2686-snap-gene-2.23-mRNA-1"/>
    </source>
</evidence>
<dbReference type="AlphaFoldDB" id="A0A1I8EK97"/>
<dbReference type="InterPro" id="IPR013083">
    <property type="entry name" value="Znf_RING/FYVE/PHD"/>
</dbReference>
<name>A0A1I8EK97_WUCBA</name>
<dbReference type="WBParaSite" id="maker-PairedContig_2686-snap-gene-2.23-mRNA-1">
    <property type="protein sequence ID" value="maker-PairedContig_2686-snap-gene-2.23-mRNA-1"/>
    <property type="gene ID" value="maker-PairedContig_2686-snap-gene-2.23"/>
</dbReference>
<dbReference type="STRING" id="6293.A0A1I8EK97"/>
<sequence length="127" mass="15367">MIRPFYAFACRHFFHKDCLESELKSHWTLQEQEKYSCLVEREKILEKQLEKSKSSNWAQKKINEIRRFLNNNRASRVIEFQEELEHIRNEINDTIAGDCIFCGIVMINSIDKPFFEEDEYEKEIATW</sequence>
<reference evidence="1" key="1">
    <citation type="submission" date="2016-11" db="UniProtKB">
        <authorList>
            <consortium name="WormBaseParasite"/>
        </authorList>
    </citation>
    <scope>IDENTIFICATION</scope>
    <source>
        <strain evidence="1">pt0022</strain>
    </source>
</reference>
<accession>A0A1I8EK97</accession>
<dbReference type="Gene3D" id="3.30.40.10">
    <property type="entry name" value="Zinc/RING finger domain, C3HC4 (zinc finger)"/>
    <property type="match status" value="1"/>
</dbReference>
<organism evidence="1">
    <name type="scientific">Wuchereria bancrofti</name>
    <dbReference type="NCBI Taxonomy" id="6293"/>
    <lineage>
        <taxon>Eukaryota</taxon>
        <taxon>Metazoa</taxon>
        <taxon>Ecdysozoa</taxon>
        <taxon>Nematoda</taxon>
        <taxon>Chromadorea</taxon>
        <taxon>Rhabditida</taxon>
        <taxon>Spirurina</taxon>
        <taxon>Spiruromorpha</taxon>
        <taxon>Filarioidea</taxon>
        <taxon>Onchocercidae</taxon>
        <taxon>Wuchereria</taxon>
    </lineage>
</organism>
<proteinExistence type="predicted"/>
<protein>
    <submittedName>
        <fullName evidence="1">Uncharacterized protein</fullName>
    </submittedName>
</protein>